<protein>
    <submittedName>
        <fullName evidence="1">Uncharacterized protein</fullName>
    </submittedName>
</protein>
<comment type="caution">
    <text evidence="1">The sequence shown here is derived from an EMBL/GenBank/DDBJ whole genome shotgun (WGS) entry which is preliminary data.</text>
</comment>
<gene>
    <name evidence="1" type="ORF">EYC84_011209</name>
</gene>
<keyword evidence="2" id="KW-1185">Reference proteome</keyword>
<evidence type="ECO:0000313" key="2">
    <source>
        <dbReference type="Proteomes" id="UP000322873"/>
    </source>
</evidence>
<sequence>MMFAEIGQDITPNVQRRIKYQYIYRFLWSSLFFLHGGYHHARFCTGPERRRRRPAVGSVHALSVQDERSDAIESLRVAIV</sequence>
<accession>A0A5M9JAB3</accession>
<dbReference type="EMBL" id="VICG01000015">
    <property type="protein sequence ID" value="KAA8564265.1"/>
    <property type="molecule type" value="Genomic_DNA"/>
</dbReference>
<evidence type="ECO:0000313" key="1">
    <source>
        <dbReference type="EMBL" id="KAA8564265.1"/>
    </source>
</evidence>
<reference evidence="1 2" key="1">
    <citation type="submission" date="2019-06" db="EMBL/GenBank/DDBJ databases">
        <title>Genome Sequence of the Brown Rot Fungal Pathogen Monilinia fructicola.</title>
        <authorList>
            <person name="De Miccolis Angelini R.M."/>
            <person name="Landi L."/>
            <person name="Abate D."/>
            <person name="Pollastro S."/>
            <person name="Romanazzi G."/>
            <person name="Faretra F."/>
        </authorList>
    </citation>
    <scope>NUCLEOTIDE SEQUENCE [LARGE SCALE GENOMIC DNA]</scope>
    <source>
        <strain evidence="1 2">Mfrc123</strain>
    </source>
</reference>
<dbReference type="AlphaFoldDB" id="A0A5M9JAB3"/>
<organism evidence="1 2">
    <name type="scientific">Monilinia fructicola</name>
    <name type="common">Brown rot fungus</name>
    <name type="synonym">Ciboria fructicola</name>
    <dbReference type="NCBI Taxonomy" id="38448"/>
    <lineage>
        <taxon>Eukaryota</taxon>
        <taxon>Fungi</taxon>
        <taxon>Dikarya</taxon>
        <taxon>Ascomycota</taxon>
        <taxon>Pezizomycotina</taxon>
        <taxon>Leotiomycetes</taxon>
        <taxon>Helotiales</taxon>
        <taxon>Sclerotiniaceae</taxon>
        <taxon>Monilinia</taxon>
    </lineage>
</organism>
<name>A0A5M9JAB3_MONFR</name>
<proteinExistence type="predicted"/>
<dbReference type="Proteomes" id="UP000322873">
    <property type="component" value="Unassembled WGS sequence"/>
</dbReference>